<comment type="caution">
    <text evidence="1">The sequence shown here is derived from an EMBL/GenBank/DDBJ whole genome shotgun (WGS) entry which is preliminary data.</text>
</comment>
<accession>A0ABN8PL65</accession>
<keyword evidence="2" id="KW-1185">Reference proteome</keyword>
<evidence type="ECO:0000313" key="2">
    <source>
        <dbReference type="Proteomes" id="UP001159427"/>
    </source>
</evidence>
<reference evidence="1 2" key="1">
    <citation type="submission" date="2022-05" db="EMBL/GenBank/DDBJ databases">
        <authorList>
            <consortium name="Genoscope - CEA"/>
            <person name="William W."/>
        </authorList>
    </citation>
    <scope>NUCLEOTIDE SEQUENCE [LARGE SCALE GENOMIC DNA]</scope>
</reference>
<name>A0ABN8PL65_9CNID</name>
<proteinExistence type="predicted"/>
<dbReference type="PANTHER" id="PTHR47027">
    <property type="entry name" value="REVERSE TRANSCRIPTASE DOMAIN-CONTAINING PROTEIN"/>
    <property type="match status" value="1"/>
</dbReference>
<sequence length="157" mass="18538">MMKAWKSNLKNHLKVCFFRATVESVRLYGADCWTMTGKIRNRLDGRYTRMLTAVLGVSWKEHKTNKELYGNLPKITDTLMIRRLWFIGHCWRKKDEVISDLLLWEPKHGARKRGRPATTYVDQLRNDTGLSIAELKSIMENRKEWMKLVNGVRVRSK</sequence>
<gene>
    <name evidence="1" type="ORF">PEVE_00043025</name>
</gene>
<protein>
    <submittedName>
        <fullName evidence="1">Uncharacterized protein</fullName>
    </submittedName>
</protein>
<dbReference type="EMBL" id="CALNXI010000862">
    <property type="protein sequence ID" value="CAH3143947.1"/>
    <property type="molecule type" value="Genomic_DNA"/>
</dbReference>
<dbReference type="Proteomes" id="UP001159427">
    <property type="component" value="Unassembled WGS sequence"/>
</dbReference>
<dbReference type="PANTHER" id="PTHR47027:SF27">
    <property type="entry name" value="REVERSE TRANSCRIPTASE DOMAIN-CONTAINING PROTEIN"/>
    <property type="match status" value="1"/>
</dbReference>
<organism evidence="1 2">
    <name type="scientific">Porites evermanni</name>
    <dbReference type="NCBI Taxonomy" id="104178"/>
    <lineage>
        <taxon>Eukaryota</taxon>
        <taxon>Metazoa</taxon>
        <taxon>Cnidaria</taxon>
        <taxon>Anthozoa</taxon>
        <taxon>Hexacorallia</taxon>
        <taxon>Scleractinia</taxon>
        <taxon>Fungiina</taxon>
        <taxon>Poritidae</taxon>
        <taxon>Porites</taxon>
    </lineage>
</organism>
<evidence type="ECO:0000313" key="1">
    <source>
        <dbReference type="EMBL" id="CAH3143947.1"/>
    </source>
</evidence>